<reference evidence="4" key="1">
    <citation type="submission" date="2021-02" db="EMBL/GenBank/DDBJ databases">
        <authorList>
            <person name="Bekaert M."/>
        </authorList>
    </citation>
    <scope>NUCLEOTIDE SEQUENCE</scope>
    <source>
        <strain evidence="4">IoA-00</strain>
    </source>
</reference>
<dbReference type="Pfam" id="PF00071">
    <property type="entry name" value="Ras"/>
    <property type="match status" value="1"/>
</dbReference>
<protein>
    <submittedName>
        <fullName evidence="4">(salmon louse) hypothetical protein</fullName>
    </submittedName>
</protein>
<dbReference type="OrthoDB" id="245989at2759"/>
<evidence type="ECO:0000256" key="1">
    <source>
        <dbReference type="ARBA" id="ARBA00006270"/>
    </source>
</evidence>
<accession>A0A7R8CZF0</accession>
<dbReference type="GO" id="GO:0003924">
    <property type="term" value="F:GTPase activity"/>
    <property type="evidence" value="ECO:0007669"/>
    <property type="project" value="InterPro"/>
</dbReference>
<gene>
    <name evidence="4" type="ORF">LSAA_12213</name>
</gene>
<dbReference type="SMART" id="SM00173">
    <property type="entry name" value="RAS"/>
    <property type="match status" value="1"/>
</dbReference>
<dbReference type="EMBL" id="HG994585">
    <property type="protein sequence ID" value="CAF2975307.1"/>
    <property type="molecule type" value="Genomic_DNA"/>
</dbReference>
<dbReference type="InterPro" id="IPR027417">
    <property type="entry name" value="P-loop_NTPase"/>
</dbReference>
<name>A0A7R8CZF0_LEPSM</name>
<dbReference type="SUPFAM" id="SSF52540">
    <property type="entry name" value="P-loop containing nucleoside triphosphate hydrolases"/>
    <property type="match status" value="1"/>
</dbReference>
<dbReference type="Proteomes" id="UP000675881">
    <property type="component" value="Chromosome 6"/>
</dbReference>
<dbReference type="GO" id="GO:0090385">
    <property type="term" value="P:phagosome-lysosome fusion"/>
    <property type="evidence" value="ECO:0007669"/>
    <property type="project" value="TreeGrafter"/>
</dbReference>
<organism evidence="4 5">
    <name type="scientific">Lepeophtheirus salmonis</name>
    <name type="common">Salmon louse</name>
    <name type="synonym">Caligus salmonis</name>
    <dbReference type="NCBI Taxonomy" id="72036"/>
    <lineage>
        <taxon>Eukaryota</taxon>
        <taxon>Metazoa</taxon>
        <taxon>Ecdysozoa</taxon>
        <taxon>Arthropoda</taxon>
        <taxon>Crustacea</taxon>
        <taxon>Multicrustacea</taxon>
        <taxon>Hexanauplia</taxon>
        <taxon>Copepoda</taxon>
        <taxon>Siphonostomatoida</taxon>
        <taxon>Caligidae</taxon>
        <taxon>Lepeophtheirus</taxon>
    </lineage>
</organism>
<keyword evidence="2" id="KW-0547">Nucleotide-binding</keyword>
<dbReference type="GO" id="GO:0005525">
    <property type="term" value="F:GTP binding"/>
    <property type="evidence" value="ECO:0007669"/>
    <property type="project" value="UniProtKB-KW"/>
</dbReference>
<dbReference type="PANTHER" id="PTHR47981:SF39">
    <property type="entry name" value="RAS-RELATED PROTEIN RAB"/>
    <property type="match status" value="1"/>
</dbReference>
<dbReference type="PRINTS" id="PR00449">
    <property type="entry name" value="RASTRNSFRMNG"/>
</dbReference>
<dbReference type="Gene3D" id="3.40.50.300">
    <property type="entry name" value="P-loop containing nucleotide triphosphate hydrolases"/>
    <property type="match status" value="2"/>
</dbReference>
<dbReference type="GO" id="GO:0005764">
    <property type="term" value="C:lysosome"/>
    <property type="evidence" value="ECO:0007669"/>
    <property type="project" value="TreeGrafter"/>
</dbReference>
<comment type="similarity">
    <text evidence="1">Belongs to the small GTPase superfamily. Rab family.</text>
</comment>
<dbReference type="GO" id="GO:0008333">
    <property type="term" value="P:endosome to lysosome transport"/>
    <property type="evidence" value="ECO:0007669"/>
    <property type="project" value="TreeGrafter"/>
</dbReference>
<dbReference type="PANTHER" id="PTHR47981">
    <property type="entry name" value="RAB FAMILY"/>
    <property type="match status" value="1"/>
</dbReference>
<dbReference type="InterPro" id="IPR001806">
    <property type="entry name" value="Small_GTPase"/>
</dbReference>
<keyword evidence="5" id="KW-1185">Reference proteome</keyword>
<dbReference type="PROSITE" id="PS51419">
    <property type="entry name" value="RAB"/>
    <property type="match status" value="1"/>
</dbReference>
<proteinExistence type="inferred from homology"/>
<evidence type="ECO:0000256" key="3">
    <source>
        <dbReference type="ARBA" id="ARBA00023134"/>
    </source>
</evidence>
<evidence type="ECO:0000313" key="5">
    <source>
        <dbReference type="Proteomes" id="UP000675881"/>
    </source>
</evidence>
<dbReference type="SMART" id="SM00175">
    <property type="entry name" value="RAB"/>
    <property type="match status" value="1"/>
</dbReference>
<sequence length="193" mass="22348">MDEEELKDITPEVFLKILFLGDLGVGKSSLIRRYVDNDYHSDYRVSVDCSYRLKSVQVKDKRIKYATLGCPWSRKIRRDDKKTFDSALSWLSDVTEKLFDSRADITDGDEEPNKVMPIILMANKCDLPDIKVPRYKYSSYVQENGLLSWFETSARDESSVKNAMKTLVENILQNDLTLIPVHERLLPSLFDNN</sequence>
<dbReference type="AlphaFoldDB" id="A0A7R8CZF0"/>
<evidence type="ECO:0000256" key="2">
    <source>
        <dbReference type="ARBA" id="ARBA00022741"/>
    </source>
</evidence>
<dbReference type="GO" id="GO:0045335">
    <property type="term" value="C:phagocytic vesicle"/>
    <property type="evidence" value="ECO:0007669"/>
    <property type="project" value="TreeGrafter"/>
</dbReference>
<dbReference type="GO" id="GO:0005770">
    <property type="term" value="C:late endosome"/>
    <property type="evidence" value="ECO:0007669"/>
    <property type="project" value="TreeGrafter"/>
</dbReference>
<evidence type="ECO:0000313" key="4">
    <source>
        <dbReference type="EMBL" id="CAF2975307.1"/>
    </source>
</evidence>
<keyword evidence="3" id="KW-0342">GTP-binding</keyword>